<name>A0A9P7CZG1_9AGAM</name>
<reference evidence="2" key="1">
    <citation type="journal article" date="2020" name="New Phytol.">
        <title>Comparative genomics reveals dynamic genome evolution in host specialist ectomycorrhizal fungi.</title>
        <authorList>
            <person name="Lofgren L.A."/>
            <person name="Nguyen N.H."/>
            <person name="Vilgalys R."/>
            <person name="Ruytinx J."/>
            <person name="Liao H.L."/>
            <person name="Branco S."/>
            <person name="Kuo A."/>
            <person name="LaButti K."/>
            <person name="Lipzen A."/>
            <person name="Andreopoulos W."/>
            <person name="Pangilinan J."/>
            <person name="Riley R."/>
            <person name="Hundley H."/>
            <person name="Na H."/>
            <person name="Barry K."/>
            <person name="Grigoriev I.V."/>
            <person name="Stajich J.E."/>
            <person name="Kennedy P.G."/>
        </authorList>
    </citation>
    <scope>NUCLEOTIDE SEQUENCE</scope>
    <source>
        <strain evidence="2">DOB743</strain>
    </source>
</reference>
<evidence type="ECO:0000313" key="2">
    <source>
        <dbReference type="EMBL" id="KAG1774600.1"/>
    </source>
</evidence>
<feature type="region of interest" description="Disordered" evidence="1">
    <location>
        <begin position="1"/>
        <end position="26"/>
    </location>
</feature>
<comment type="caution">
    <text evidence="2">The sequence shown here is derived from an EMBL/GenBank/DDBJ whole genome shotgun (WGS) entry which is preliminary data.</text>
</comment>
<evidence type="ECO:0000313" key="3">
    <source>
        <dbReference type="Proteomes" id="UP000714275"/>
    </source>
</evidence>
<feature type="compositionally biased region" description="Polar residues" evidence="1">
    <location>
        <begin position="17"/>
        <end position="26"/>
    </location>
</feature>
<gene>
    <name evidence="2" type="ORF">EV702DRAFT_518504</name>
</gene>
<evidence type="ECO:0000256" key="1">
    <source>
        <dbReference type="SAM" id="MobiDB-lite"/>
    </source>
</evidence>
<dbReference type="EMBL" id="JABBWD010000040">
    <property type="protein sequence ID" value="KAG1774600.1"/>
    <property type="molecule type" value="Genomic_DNA"/>
</dbReference>
<dbReference type="Proteomes" id="UP000714275">
    <property type="component" value="Unassembled WGS sequence"/>
</dbReference>
<dbReference type="AlphaFoldDB" id="A0A9P7CZG1"/>
<organism evidence="2 3">
    <name type="scientific">Suillus placidus</name>
    <dbReference type="NCBI Taxonomy" id="48579"/>
    <lineage>
        <taxon>Eukaryota</taxon>
        <taxon>Fungi</taxon>
        <taxon>Dikarya</taxon>
        <taxon>Basidiomycota</taxon>
        <taxon>Agaricomycotina</taxon>
        <taxon>Agaricomycetes</taxon>
        <taxon>Agaricomycetidae</taxon>
        <taxon>Boletales</taxon>
        <taxon>Suillineae</taxon>
        <taxon>Suillaceae</taxon>
        <taxon>Suillus</taxon>
    </lineage>
</organism>
<dbReference type="OrthoDB" id="2671569at2759"/>
<protein>
    <submittedName>
        <fullName evidence="2">Uncharacterized protein</fullName>
    </submittedName>
</protein>
<keyword evidence="3" id="KW-1185">Reference proteome</keyword>
<sequence length="205" mass="22742">MSRNSATRPNHSGFAAPTSSSSNHLSDFWHNPQTSYSSTPNYDRGTSVGYPSFSGIGVNSSYIGESTAYNGYQWQHHAIPPPGLGLVPLLMPSPSAPASSQVIFAPQSTNQPTSIALQSHFPFPPLLLHCRWVCENIPCTFTGTLKELRVHCRTSHFAGPKDAPIACKWQNCGYYKRGDRAVHVMRRDSVWRHTCEKHLFLKRGT</sequence>
<feature type="compositionally biased region" description="Polar residues" evidence="1">
    <location>
        <begin position="1"/>
        <end position="10"/>
    </location>
</feature>
<proteinExistence type="predicted"/>
<accession>A0A9P7CZG1</accession>